<feature type="region of interest" description="Disordered" evidence="1">
    <location>
        <begin position="1"/>
        <end position="27"/>
    </location>
</feature>
<proteinExistence type="predicted"/>
<feature type="compositionally biased region" description="Basic and acidic residues" evidence="1">
    <location>
        <begin position="17"/>
        <end position="26"/>
    </location>
</feature>
<reference evidence="3" key="1">
    <citation type="journal article" date="2013" name="Genome Announc.">
        <title>Draft Genome Sequence of Streptomyces bottropensis ATCC 25435, a Bottromycin-Producing Actinomycete.</title>
        <authorList>
            <person name="Zhang H."/>
            <person name="Zhou W."/>
            <person name="Zhuang Y."/>
            <person name="Liang X."/>
            <person name="Liu T."/>
        </authorList>
    </citation>
    <scope>NUCLEOTIDE SEQUENCE [LARGE SCALE GENOMIC DNA]</scope>
    <source>
        <strain evidence="3">ATCC 25435</strain>
    </source>
</reference>
<evidence type="ECO:0000313" key="3">
    <source>
        <dbReference type="Proteomes" id="UP000030760"/>
    </source>
</evidence>
<accession>M3F6L2</accession>
<dbReference type="Proteomes" id="UP000030760">
    <property type="component" value="Unassembled WGS sequence"/>
</dbReference>
<gene>
    <name evidence="2" type="ORF">SBD_1405</name>
</gene>
<evidence type="ECO:0000256" key="1">
    <source>
        <dbReference type="SAM" id="MobiDB-lite"/>
    </source>
</evidence>
<evidence type="ECO:0000313" key="2">
    <source>
        <dbReference type="EMBL" id="EMF57243.1"/>
    </source>
</evidence>
<sequence>MNDSSEREIEFDATDGGESRNQDERGPLWIMEFMLQDS</sequence>
<feature type="compositionally biased region" description="Basic and acidic residues" evidence="1">
    <location>
        <begin position="1"/>
        <end position="10"/>
    </location>
</feature>
<protein>
    <submittedName>
        <fullName evidence="2">Uncharacterized protein</fullName>
    </submittedName>
</protein>
<name>M3F6L2_9ACTN</name>
<dbReference type="EMBL" id="KB405057">
    <property type="protein sequence ID" value="EMF57243.1"/>
    <property type="molecule type" value="Genomic_DNA"/>
</dbReference>
<organism evidence="2 3">
    <name type="scientific">Streptomyces bottropensis ATCC 25435</name>
    <dbReference type="NCBI Taxonomy" id="1054862"/>
    <lineage>
        <taxon>Bacteria</taxon>
        <taxon>Bacillati</taxon>
        <taxon>Actinomycetota</taxon>
        <taxon>Actinomycetes</taxon>
        <taxon>Kitasatosporales</taxon>
        <taxon>Streptomycetaceae</taxon>
        <taxon>Streptomyces</taxon>
    </lineage>
</organism>
<dbReference type="AlphaFoldDB" id="M3F6L2"/>